<sequence>MELQPDNESRSSLGIRLGSDDALGPRQEFARRFNKWTRKLAGNTPGDCRKKTESLIVRMSEAIELTGVQAEIRKVEGTTFSEILTGKSPASDISTSATQDFGWLLEAEPHMLDN</sequence>
<proteinExistence type="predicted"/>
<name>A0A427AB40_ENSVE</name>
<dbReference type="AlphaFoldDB" id="A0A427AB40"/>
<dbReference type="Proteomes" id="UP000287651">
    <property type="component" value="Unassembled WGS sequence"/>
</dbReference>
<gene>
    <name evidence="2" type="ORF">B296_00029375</name>
</gene>
<organism evidence="2 3">
    <name type="scientific">Ensete ventricosum</name>
    <name type="common">Abyssinian banana</name>
    <name type="synonym">Musa ensete</name>
    <dbReference type="NCBI Taxonomy" id="4639"/>
    <lineage>
        <taxon>Eukaryota</taxon>
        <taxon>Viridiplantae</taxon>
        <taxon>Streptophyta</taxon>
        <taxon>Embryophyta</taxon>
        <taxon>Tracheophyta</taxon>
        <taxon>Spermatophyta</taxon>
        <taxon>Magnoliopsida</taxon>
        <taxon>Liliopsida</taxon>
        <taxon>Zingiberales</taxon>
        <taxon>Musaceae</taxon>
        <taxon>Ensete</taxon>
    </lineage>
</organism>
<evidence type="ECO:0000256" key="1">
    <source>
        <dbReference type="SAM" id="MobiDB-lite"/>
    </source>
</evidence>
<feature type="region of interest" description="Disordered" evidence="1">
    <location>
        <begin position="1"/>
        <end position="21"/>
    </location>
</feature>
<dbReference type="EMBL" id="AMZH03003090">
    <property type="protein sequence ID" value="RRT73448.1"/>
    <property type="molecule type" value="Genomic_DNA"/>
</dbReference>
<protein>
    <submittedName>
        <fullName evidence="2">Uncharacterized protein</fullName>
    </submittedName>
</protein>
<evidence type="ECO:0000313" key="3">
    <source>
        <dbReference type="Proteomes" id="UP000287651"/>
    </source>
</evidence>
<evidence type="ECO:0000313" key="2">
    <source>
        <dbReference type="EMBL" id="RRT73448.1"/>
    </source>
</evidence>
<reference evidence="2 3" key="1">
    <citation type="journal article" date="2014" name="Agronomy (Basel)">
        <title>A Draft Genome Sequence for Ensete ventricosum, the Drought-Tolerant Tree Against Hunger.</title>
        <authorList>
            <person name="Harrison J."/>
            <person name="Moore K.A."/>
            <person name="Paszkiewicz K."/>
            <person name="Jones T."/>
            <person name="Grant M."/>
            <person name="Ambacheew D."/>
            <person name="Muzemil S."/>
            <person name="Studholme D.J."/>
        </authorList>
    </citation>
    <scope>NUCLEOTIDE SEQUENCE [LARGE SCALE GENOMIC DNA]</scope>
</reference>
<comment type="caution">
    <text evidence="2">The sequence shown here is derived from an EMBL/GenBank/DDBJ whole genome shotgun (WGS) entry which is preliminary data.</text>
</comment>
<accession>A0A427AB40</accession>